<dbReference type="InterPro" id="IPR051219">
    <property type="entry name" value="Heterochromatin_chromo-domain"/>
</dbReference>
<feature type="region of interest" description="Disordered" evidence="3">
    <location>
        <begin position="77"/>
        <end position="118"/>
    </location>
</feature>
<dbReference type="FunCoup" id="A0A1Y1XYP7">
    <property type="interactions" value="20"/>
</dbReference>
<evidence type="ECO:0000313" key="6">
    <source>
        <dbReference type="Proteomes" id="UP000193498"/>
    </source>
</evidence>
<feature type="domain" description="Chromo" evidence="4">
    <location>
        <begin position="28"/>
        <end position="86"/>
    </location>
</feature>
<comment type="subcellular location">
    <subcellularLocation>
        <location evidence="1">Nucleus</location>
    </subcellularLocation>
</comment>
<feature type="compositionally biased region" description="Acidic residues" evidence="3">
    <location>
        <begin position="16"/>
        <end position="26"/>
    </location>
</feature>
<dbReference type="CDD" id="cd00024">
    <property type="entry name" value="CD_CSD"/>
    <property type="match status" value="1"/>
</dbReference>
<dbReference type="SUPFAM" id="SSF54160">
    <property type="entry name" value="Chromo domain-like"/>
    <property type="match status" value="2"/>
</dbReference>
<dbReference type="InterPro" id="IPR000953">
    <property type="entry name" value="Chromo/chromo_shadow_dom"/>
</dbReference>
<dbReference type="InterPro" id="IPR016197">
    <property type="entry name" value="Chromo-like_dom_sf"/>
</dbReference>
<dbReference type="InParanoid" id="A0A1Y1XYP7"/>
<dbReference type="Pfam" id="PF01393">
    <property type="entry name" value="Chromo_shadow"/>
    <property type="match status" value="1"/>
</dbReference>
<evidence type="ECO:0000256" key="2">
    <source>
        <dbReference type="ARBA" id="ARBA00023242"/>
    </source>
</evidence>
<evidence type="ECO:0000256" key="3">
    <source>
        <dbReference type="SAM" id="MobiDB-lite"/>
    </source>
</evidence>
<dbReference type="OrthoDB" id="433924at2759"/>
<keyword evidence="2" id="KW-0539">Nucleus</keyword>
<dbReference type="SMART" id="SM00298">
    <property type="entry name" value="CHROMO"/>
    <property type="match status" value="1"/>
</dbReference>
<dbReference type="PROSITE" id="PS50013">
    <property type="entry name" value="CHROMO_2"/>
    <property type="match status" value="1"/>
</dbReference>
<name>A0A1Y1XYP7_9FUNG</name>
<evidence type="ECO:0000313" key="5">
    <source>
        <dbReference type="EMBL" id="ORX90859.1"/>
    </source>
</evidence>
<dbReference type="SMART" id="SM00300">
    <property type="entry name" value="ChSh"/>
    <property type="match status" value="1"/>
</dbReference>
<sequence>MVKPANEPTLSKEGQESQESDGEGEEVYVVEKVVKHRKRDGKVQYFLKWKGYPNSENTWEDEDNVFCTDLIEEYWKNRGTPSTSSPKPRPGPKSQVSKRKIESDEEPEEIQPLKKTATFPGADSDSWEELIQNIETVERNDKDELMVYVIWKDGARTVHLNTVMHQKCPLLMLNFYEAHLKFKIAPQ</sequence>
<dbReference type="InterPro" id="IPR023779">
    <property type="entry name" value="Chromodomain_CS"/>
</dbReference>
<dbReference type="STRING" id="1314790.A0A1Y1XYP7"/>
<evidence type="ECO:0000256" key="1">
    <source>
        <dbReference type="ARBA" id="ARBA00004123"/>
    </source>
</evidence>
<keyword evidence="6" id="KW-1185">Reference proteome</keyword>
<dbReference type="Gene3D" id="2.40.50.40">
    <property type="match status" value="2"/>
</dbReference>
<dbReference type="InterPro" id="IPR017984">
    <property type="entry name" value="Chromo_dom_subgr"/>
</dbReference>
<gene>
    <name evidence="5" type="ORF">K493DRAFT_317675</name>
</gene>
<comment type="caution">
    <text evidence="5">The sequence shown here is derived from an EMBL/GenBank/DDBJ whole genome shotgun (WGS) entry which is preliminary data.</text>
</comment>
<accession>A0A1Y1XYP7</accession>
<dbReference type="AlphaFoldDB" id="A0A1Y1XYP7"/>
<dbReference type="GO" id="GO:0000792">
    <property type="term" value="C:heterochromatin"/>
    <property type="evidence" value="ECO:0007669"/>
    <property type="project" value="UniProtKB-ARBA"/>
</dbReference>
<dbReference type="PANTHER" id="PTHR22812">
    <property type="entry name" value="CHROMOBOX PROTEIN"/>
    <property type="match status" value="1"/>
</dbReference>
<proteinExistence type="predicted"/>
<dbReference type="PRINTS" id="PR00504">
    <property type="entry name" value="CHROMODOMAIN"/>
</dbReference>
<feature type="region of interest" description="Disordered" evidence="3">
    <location>
        <begin position="1"/>
        <end position="26"/>
    </location>
</feature>
<dbReference type="GO" id="GO:0005634">
    <property type="term" value="C:nucleus"/>
    <property type="evidence" value="ECO:0007669"/>
    <property type="project" value="UniProtKB-SubCell"/>
</dbReference>
<dbReference type="InterPro" id="IPR008251">
    <property type="entry name" value="Chromo_shadow_dom"/>
</dbReference>
<dbReference type="Pfam" id="PF00385">
    <property type="entry name" value="Chromo"/>
    <property type="match status" value="1"/>
</dbReference>
<dbReference type="InterPro" id="IPR023780">
    <property type="entry name" value="Chromo_domain"/>
</dbReference>
<reference evidence="5 6" key="1">
    <citation type="submission" date="2016-07" db="EMBL/GenBank/DDBJ databases">
        <title>Pervasive Adenine N6-methylation of Active Genes in Fungi.</title>
        <authorList>
            <consortium name="DOE Joint Genome Institute"/>
            <person name="Mondo S.J."/>
            <person name="Dannebaum R.O."/>
            <person name="Kuo R.C."/>
            <person name="Labutti K."/>
            <person name="Haridas S."/>
            <person name="Kuo A."/>
            <person name="Salamov A."/>
            <person name="Ahrendt S.R."/>
            <person name="Lipzen A."/>
            <person name="Sullivan W."/>
            <person name="Andreopoulos W.B."/>
            <person name="Clum A."/>
            <person name="Lindquist E."/>
            <person name="Daum C."/>
            <person name="Ramamoorthy G.K."/>
            <person name="Gryganskyi A."/>
            <person name="Culley D."/>
            <person name="Magnuson J.K."/>
            <person name="James T.Y."/>
            <person name="O'Malley M.A."/>
            <person name="Stajich J.E."/>
            <person name="Spatafora J.W."/>
            <person name="Visel A."/>
            <person name="Grigoriev I.V."/>
        </authorList>
    </citation>
    <scope>NUCLEOTIDE SEQUENCE [LARGE SCALE GENOMIC DNA]</scope>
    <source>
        <strain evidence="5 6">CBS 931.73</strain>
    </source>
</reference>
<evidence type="ECO:0000259" key="4">
    <source>
        <dbReference type="PROSITE" id="PS50013"/>
    </source>
</evidence>
<dbReference type="EMBL" id="MCFE01000356">
    <property type="protein sequence ID" value="ORX90859.1"/>
    <property type="molecule type" value="Genomic_DNA"/>
</dbReference>
<protein>
    <submittedName>
        <fullName evidence="5">Chromo domain-like protein</fullName>
    </submittedName>
</protein>
<organism evidence="5 6">
    <name type="scientific">Basidiobolus meristosporus CBS 931.73</name>
    <dbReference type="NCBI Taxonomy" id="1314790"/>
    <lineage>
        <taxon>Eukaryota</taxon>
        <taxon>Fungi</taxon>
        <taxon>Fungi incertae sedis</taxon>
        <taxon>Zoopagomycota</taxon>
        <taxon>Entomophthoromycotina</taxon>
        <taxon>Basidiobolomycetes</taxon>
        <taxon>Basidiobolales</taxon>
        <taxon>Basidiobolaceae</taxon>
        <taxon>Basidiobolus</taxon>
    </lineage>
</organism>
<dbReference type="PROSITE" id="PS00598">
    <property type="entry name" value="CHROMO_1"/>
    <property type="match status" value="1"/>
</dbReference>
<dbReference type="Proteomes" id="UP000193498">
    <property type="component" value="Unassembled WGS sequence"/>
</dbReference>